<protein>
    <submittedName>
        <fullName evidence="1">Chaperonin: PROVISIONAL</fullName>
    </submittedName>
</protein>
<reference evidence="1 2" key="1">
    <citation type="journal article" date="2019" name="Environ. Microbiol.">
        <title>At the nexus of three kingdoms: the genome of the mycorrhizal fungus Gigaspora margarita provides insights into plant, endobacterial and fungal interactions.</title>
        <authorList>
            <person name="Venice F."/>
            <person name="Ghignone S."/>
            <person name="Salvioli di Fossalunga A."/>
            <person name="Amselem J."/>
            <person name="Novero M."/>
            <person name="Xianan X."/>
            <person name="Sedzielewska Toro K."/>
            <person name="Morin E."/>
            <person name="Lipzen A."/>
            <person name="Grigoriev I.V."/>
            <person name="Henrissat B."/>
            <person name="Martin F.M."/>
            <person name="Bonfante P."/>
        </authorList>
    </citation>
    <scope>NUCLEOTIDE SEQUENCE [LARGE SCALE GENOMIC DNA]</scope>
    <source>
        <strain evidence="1 2">BEG34</strain>
    </source>
</reference>
<keyword evidence="2" id="KW-1185">Reference proteome</keyword>
<evidence type="ECO:0000313" key="2">
    <source>
        <dbReference type="Proteomes" id="UP000439903"/>
    </source>
</evidence>
<dbReference type="OrthoDB" id="2409189at2759"/>
<gene>
    <name evidence="1" type="ORF">F8M41_003779</name>
</gene>
<dbReference type="PANTHER" id="PTHR34415">
    <property type="entry name" value="INTEGRASE CATALYTIC DOMAIN-CONTAINING PROTEIN"/>
    <property type="match status" value="1"/>
</dbReference>
<comment type="caution">
    <text evidence="1">The sequence shown here is derived from an EMBL/GenBank/DDBJ whole genome shotgun (WGS) entry which is preliminary data.</text>
</comment>
<accession>A0A8H3XAT1</accession>
<proteinExistence type="predicted"/>
<dbReference type="AlphaFoldDB" id="A0A8H3XAT1"/>
<dbReference type="EMBL" id="WTPW01001337">
    <property type="protein sequence ID" value="KAF0441598.1"/>
    <property type="molecule type" value="Genomic_DNA"/>
</dbReference>
<dbReference type="Proteomes" id="UP000439903">
    <property type="component" value="Unassembled WGS sequence"/>
</dbReference>
<sequence length="122" mass="14569">MLLLATFNALTRKESTTEHGNDKKYLTNEYKFDEREYYRINITNHISWNFAESIQLPYSLQQKDAIYFKSLYKVAVFGICEDAFPYQINYLIEEKEMVKKEADAVISLDYNYFKNYELGENI</sequence>
<evidence type="ECO:0000313" key="1">
    <source>
        <dbReference type="EMBL" id="KAF0441598.1"/>
    </source>
</evidence>
<name>A0A8H3XAT1_GIGMA</name>
<dbReference type="PANTHER" id="PTHR34415:SF1">
    <property type="entry name" value="INTEGRASE CATALYTIC DOMAIN-CONTAINING PROTEIN"/>
    <property type="match status" value="1"/>
</dbReference>
<organism evidence="1 2">
    <name type="scientific">Gigaspora margarita</name>
    <dbReference type="NCBI Taxonomy" id="4874"/>
    <lineage>
        <taxon>Eukaryota</taxon>
        <taxon>Fungi</taxon>
        <taxon>Fungi incertae sedis</taxon>
        <taxon>Mucoromycota</taxon>
        <taxon>Glomeromycotina</taxon>
        <taxon>Glomeromycetes</taxon>
        <taxon>Diversisporales</taxon>
        <taxon>Gigasporaceae</taxon>
        <taxon>Gigaspora</taxon>
    </lineage>
</organism>